<proteinExistence type="predicted"/>
<organism evidence="1 2">
    <name type="scientific">Rhodoferax lacus</name>
    <dbReference type="NCBI Taxonomy" id="2184758"/>
    <lineage>
        <taxon>Bacteria</taxon>
        <taxon>Pseudomonadati</taxon>
        <taxon>Pseudomonadota</taxon>
        <taxon>Betaproteobacteria</taxon>
        <taxon>Burkholderiales</taxon>
        <taxon>Comamonadaceae</taxon>
        <taxon>Rhodoferax</taxon>
    </lineage>
</organism>
<comment type="caution">
    <text evidence="1">The sequence shown here is derived from an EMBL/GenBank/DDBJ whole genome shotgun (WGS) entry which is preliminary data.</text>
</comment>
<protein>
    <submittedName>
        <fullName evidence="1">Uncharacterized protein</fullName>
    </submittedName>
</protein>
<gene>
    <name evidence="1" type="ORF">DIC66_21850</name>
</gene>
<dbReference type="EMBL" id="QFZK01000031">
    <property type="protein sequence ID" value="RFO94794.1"/>
    <property type="molecule type" value="Genomic_DNA"/>
</dbReference>
<dbReference type="Proteomes" id="UP000260665">
    <property type="component" value="Unassembled WGS sequence"/>
</dbReference>
<accession>A0A3E1R637</accession>
<dbReference type="AlphaFoldDB" id="A0A3E1R637"/>
<evidence type="ECO:0000313" key="1">
    <source>
        <dbReference type="EMBL" id="RFO94794.1"/>
    </source>
</evidence>
<name>A0A3E1R637_9BURK</name>
<evidence type="ECO:0000313" key="2">
    <source>
        <dbReference type="Proteomes" id="UP000260665"/>
    </source>
</evidence>
<keyword evidence="2" id="KW-1185">Reference proteome</keyword>
<sequence length="102" mass="11520">MKEDELDQLRATVRAPFAADKVAEDKRLKAEILLMRCHVRIVEDKPGRLVCEGNYGKAVADQKEATLFDIETQKPLRWQPYKSHLFAVHSALCWAALGISIG</sequence>
<reference evidence="1 2" key="1">
    <citation type="submission" date="2018-05" db="EMBL/GenBank/DDBJ databases">
        <title>Rhodoferax soyangensis sp.nov., isolated from an oligotrophic freshwater lake.</title>
        <authorList>
            <person name="Park M."/>
        </authorList>
    </citation>
    <scope>NUCLEOTIDE SEQUENCE [LARGE SCALE GENOMIC DNA]</scope>
    <source>
        <strain evidence="1 2">IMCC26218</strain>
    </source>
</reference>
<dbReference type="RefSeq" id="WP_117180303.1">
    <property type="nucleotide sequence ID" value="NZ_QFZK01000031.1"/>
</dbReference>